<evidence type="ECO:0000313" key="8">
    <source>
        <dbReference type="Proteomes" id="UP000005273"/>
    </source>
</evidence>
<reference evidence="8" key="1">
    <citation type="submission" date="2012-09" db="EMBL/GenBank/DDBJ databases">
        <authorList>
            <person name="Weinstock G."/>
            <person name="Sodergren E."/>
            <person name="Clifton S."/>
            <person name="Fulton L."/>
            <person name="Fulton B."/>
            <person name="Courtney L."/>
            <person name="Fronick C."/>
            <person name="Harrison M."/>
            <person name="Strong C."/>
            <person name="Farmer C."/>
            <person name="Delehaunty K."/>
            <person name="Markovic C."/>
            <person name="Hall O."/>
            <person name="Minx P."/>
            <person name="Tomlinson C."/>
            <person name="Mitreva M."/>
            <person name="Nelson J."/>
            <person name="Hou S."/>
            <person name="Wollam A."/>
            <person name="Pepin K.H."/>
            <person name="Johnson M."/>
            <person name="Bhonagiri V."/>
            <person name="Nash W.E."/>
            <person name="Suruliraj S."/>
            <person name="Warren W."/>
            <person name="Chinwalla A."/>
            <person name="Mardis E.R."/>
            <person name="Wilson R.K."/>
        </authorList>
    </citation>
    <scope>NUCLEOTIDE SEQUENCE [LARGE SCALE GENOMIC DNA]</scope>
    <source>
        <strain evidence="8">OS1</strain>
    </source>
</reference>
<name>A0A0T5XD10_9BACT</name>
<dbReference type="InterPro" id="IPR002501">
    <property type="entry name" value="PsdUridine_synth_N"/>
</dbReference>
<evidence type="ECO:0000313" key="7">
    <source>
        <dbReference type="EMBL" id="KRT36253.1"/>
    </source>
</evidence>
<keyword evidence="8" id="KW-1185">Reference proteome</keyword>
<evidence type="ECO:0000259" key="6">
    <source>
        <dbReference type="Pfam" id="PF01509"/>
    </source>
</evidence>
<dbReference type="Proteomes" id="UP000005273">
    <property type="component" value="Unassembled WGS sequence"/>
</dbReference>
<comment type="function">
    <text evidence="5">Responsible for synthesis of pseudouridine from uracil-55 in the psi GC loop of transfer RNAs.</text>
</comment>
<dbReference type="SUPFAM" id="SSF55120">
    <property type="entry name" value="Pseudouridine synthase"/>
    <property type="match status" value="1"/>
</dbReference>
<dbReference type="GO" id="GO:0160148">
    <property type="term" value="F:tRNA pseudouridine(55) synthase activity"/>
    <property type="evidence" value="ECO:0007669"/>
    <property type="project" value="UniProtKB-EC"/>
</dbReference>
<dbReference type="HAMAP" id="MF_01080">
    <property type="entry name" value="TruB_bact"/>
    <property type="match status" value="1"/>
</dbReference>
<keyword evidence="4 5" id="KW-0413">Isomerase</keyword>
<evidence type="ECO:0000256" key="3">
    <source>
        <dbReference type="ARBA" id="ARBA00022694"/>
    </source>
</evidence>
<dbReference type="PANTHER" id="PTHR13767">
    <property type="entry name" value="TRNA-PSEUDOURIDINE SYNTHASE"/>
    <property type="match status" value="1"/>
</dbReference>
<dbReference type="STRING" id="592015.HMPREF1705_03524"/>
<dbReference type="GO" id="GO:0031119">
    <property type="term" value="P:tRNA pseudouridine synthesis"/>
    <property type="evidence" value="ECO:0007669"/>
    <property type="project" value="UniProtKB-UniRule"/>
</dbReference>
<sequence length="304" mass="33524">MCKSGFLLINKPKGISSAACVALLKEKVGRKTKVGHAGTLDVPAFGLLILLVGKMTRASSYVMELPKKYITTIKLGEQTDTDDASGRVIGTAEWRHIKESDIDSTLLSFLGHRLQVPPNVSAVSVKGSRAYELVRANKKVLLQPKAVFIQSIKRISPITEEGKFIMEVVCSKGTYIRSLARDLGSKLASLAHVAFLERTEIGSFKLQDALSLDFIKQLSNEAAKEMIIPPQEMLKNFCTCEANETEEDRLLNGQELTNIPGIKWWGIIEPSKAFVVKGYRTISFCNIRWLNGGCAIKPDTNIVL</sequence>
<accession>A0A0T5XD10</accession>
<dbReference type="Gene3D" id="3.30.2350.10">
    <property type="entry name" value="Pseudouridine synthase"/>
    <property type="match status" value="1"/>
</dbReference>
<comment type="caution">
    <text evidence="7">The sequence shown here is derived from an EMBL/GenBank/DDBJ whole genome shotgun (WGS) entry which is preliminary data.</text>
</comment>
<dbReference type="RefSeq" id="WP_009201055.1">
    <property type="nucleotide sequence ID" value="NZ_ACJX03000001.1"/>
</dbReference>
<dbReference type="NCBIfam" id="TIGR00431">
    <property type="entry name" value="TruB"/>
    <property type="match status" value="1"/>
</dbReference>
<proteinExistence type="inferred from homology"/>
<evidence type="ECO:0000256" key="2">
    <source>
        <dbReference type="ARBA" id="ARBA00005642"/>
    </source>
</evidence>
<dbReference type="eggNOG" id="COG0130">
    <property type="taxonomic scope" value="Bacteria"/>
</dbReference>
<feature type="active site" description="Nucleophile" evidence="5">
    <location>
        <position position="41"/>
    </location>
</feature>
<evidence type="ECO:0000256" key="1">
    <source>
        <dbReference type="ARBA" id="ARBA00000385"/>
    </source>
</evidence>
<dbReference type="EMBL" id="ACJX03000001">
    <property type="protein sequence ID" value="KRT36253.1"/>
    <property type="molecule type" value="Genomic_DNA"/>
</dbReference>
<keyword evidence="3 5" id="KW-0819">tRNA processing</keyword>
<dbReference type="InterPro" id="IPR014780">
    <property type="entry name" value="tRNA_psdUridine_synth_TruB"/>
</dbReference>
<feature type="domain" description="Pseudouridine synthase II N-terminal" evidence="6">
    <location>
        <begin position="30"/>
        <end position="176"/>
    </location>
</feature>
<organism evidence="7 8">
    <name type="scientific">Acetomicrobium hydrogeniformans ATCC BAA-1850</name>
    <dbReference type="NCBI Taxonomy" id="592015"/>
    <lineage>
        <taxon>Bacteria</taxon>
        <taxon>Thermotogati</taxon>
        <taxon>Synergistota</taxon>
        <taxon>Synergistia</taxon>
        <taxon>Synergistales</taxon>
        <taxon>Acetomicrobiaceae</taxon>
        <taxon>Acetomicrobium</taxon>
    </lineage>
</organism>
<protein>
    <recommendedName>
        <fullName evidence="5">tRNA pseudouridine synthase B</fullName>
        <ecNumber evidence="5">5.4.99.25</ecNumber>
    </recommendedName>
    <alternativeName>
        <fullName evidence="5">tRNA pseudouridine(55) synthase</fullName>
        <shortName evidence="5">Psi55 synthase</shortName>
    </alternativeName>
    <alternativeName>
        <fullName evidence="5">tRNA pseudouridylate synthase</fullName>
    </alternativeName>
    <alternativeName>
        <fullName evidence="5">tRNA-uridine isomerase</fullName>
    </alternativeName>
</protein>
<evidence type="ECO:0000256" key="4">
    <source>
        <dbReference type="ARBA" id="ARBA00023235"/>
    </source>
</evidence>
<evidence type="ECO:0000256" key="5">
    <source>
        <dbReference type="HAMAP-Rule" id="MF_01080"/>
    </source>
</evidence>
<dbReference type="AlphaFoldDB" id="A0A0T5XD10"/>
<dbReference type="Pfam" id="PF01509">
    <property type="entry name" value="TruB_N"/>
    <property type="match status" value="1"/>
</dbReference>
<dbReference type="InterPro" id="IPR020103">
    <property type="entry name" value="PsdUridine_synth_cat_dom_sf"/>
</dbReference>
<dbReference type="PANTHER" id="PTHR13767:SF2">
    <property type="entry name" value="PSEUDOURIDYLATE SYNTHASE TRUB1"/>
    <property type="match status" value="1"/>
</dbReference>
<dbReference type="GO" id="GO:0003723">
    <property type="term" value="F:RNA binding"/>
    <property type="evidence" value="ECO:0007669"/>
    <property type="project" value="InterPro"/>
</dbReference>
<dbReference type="GO" id="GO:1990481">
    <property type="term" value="P:mRNA pseudouridine synthesis"/>
    <property type="evidence" value="ECO:0007669"/>
    <property type="project" value="TreeGrafter"/>
</dbReference>
<comment type="catalytic activity">
    <reaction evidence="1 5">
        <text>uridine(55) in tRNA = pseudouridine(55) in tRNA</text>
        <dbReference type="Rhea" id="RHEA:42532"/>
        <dbReference type="Rhea" id="RHEA-COMP:10101"/>
        <dbReference type="Rhea" id="RHEA-COMP:10102"/>
        <dbReference type="ChEBI" id="CHEBI:65314"/>
        <dbReference type="ChEBI" id="CHEBI:65315"/>
        <dbReference type="EC" id="5.4.99.25"/>
    </reaction>
</comment>
<comment type="similarity">
    <text evidence="2 5">Belongs to the pseudouridine synthase TruB family. Type 1 subfamily.</text>
</comment>
<dbReference type="CDD" id="cd02573">
    <property type="entry name" value="PseudoU_synth_EcTruB"/>
    <property type="match status" value="1"/>
</dbReference>
<dbReference type="OrthoDB" id="9802309at2"/>
<dbReference type="EC" id="5.4.99.25" evidence="5"/>
<gene>
    <name evidence="5" type="primary">truB</name>
    <name evidence="7" type="ORF">HMPREF1705_03524</name>
</gene>